<dbReference type="AlphaFoldDB" id="A0A9P7ZUT6"/>
<sequence>MDMCAAPPENESQLVQYKGAPRITVPPADDSPLSYREDTLVSVFNDIYNHFINLFYIPPERVVFPPAETGRHLLDVAYLRDKLRLAPRVISLLERLPYVDEIHHGGTIWYPSARMVDYRDNKKALEARDPSSISWKTTDALGAERSSGPNVEYMRSMDIALAFPDNGFQHIILDTEAKKDSIRLMADWCELPSLLSEGPLEVPEHVDHYRNHAGYHAPSLLRTYYEDLLSLEIYPFRLDDMIGTYNVSGLSAGALELQLMLPRNHKLSLL</sequence>
<keyword evidence="2" id="KW-1185">Reference proteome</keyword>
<reference evidence="1" key="1">
    <citation type="journal article" date="2021" name="IMA Fungus">
        <title>Genomic characterization of three marine fungi, including Emericellopsis atlantica sp. nov. with signatures of a generalist lifestyle and marine biomass degradation.</title>
        <authorList>
            <person name="Hagestad O.C."/>
            <person name="Hou L."/>
            <person name="Andersen J.H."/>
            <person name="Hansen E.H."/>
            <person name="Altermark B."/>
            <person name="Li C."/>
            <person name="Kuhnert E."/>
            <person name="Cox R.J."/>
            <person name="Crous P.W."/>
            <person name="Spatafora J.W."/>
            <person name="Lail K."/>
            <person name="Amirebrahimi M."/>
            <person name="Lipzen A."/>
            <person name="Pangilinan J."/>
            <person name="Andreopoulos W."/>
            <person name="Hayes R.D."/>
            <person name="Ng V."/>
            <person name="Grigoriev I.V."/>
            <person name="Jackson S.A."/>
            <person name="Sutton T.D.S."/>
            <person name="Dobson A.D.W."/>
            <person name="Rama T."/>
        </authorList>
    </citation>
    <scope>NUCLEOTIDE SEQUENCE</scope>
    <source>
        <strain evidence="1">TS7</strain>
    </source>
</reference>
<protein>
    <submittedName>
        <fullName evidence="1">Uncharacterized protein</fullName>
    </submittedName>
</protein>
<dbReference type="OrthoDB" id="5343383at2759"/>
<comment type="caution">
    <text evidence="1">The sequence shown here is derived from an EMBL/GenBank/DDBJ whole genome shotgun (WGS) entry which is preliminary data.</text>
</comment>
<evidence type="ECO:0000313" key="2">
    <source>
        <dbReference type="Proteomes" id="UP000887229"/>
    </source>
</evidence>
<evidence type="ECO:0000313" key="1">
    <source>
        <dbReference type="EMBL" id="KAG9258754.1"/>
    </source>
</evidence>
<dbReference type="GeneID" id="70297009"/>
<accession>A0A9P7ZUT6</accession>
<gene>
    <name evidence="1" type="ORF">F5Z01DRAFT_690230</name>
</gene>
<organism evidence="1 2">
    <name type="scientific">Emericellopsis atlantica</name>
    <dbReference type="NCBI Taxonomy" id="2614577"/>
    <lineage>
        <taxon>Eukaryota</taxon>
        <taxon>Fungi</taxon>
        <taxon>Dikarya</taxon>
        <taxon>Ascomycota</taxon>
        <taxon>Pezizomycotina</taxon>
        <taxon>Sordariomycetes</taxon>
        <taxon>Hypocreomycetidae</taxon>
        <taxon>Hypocreales</taxon>
        <taxon>Bionectriaceae</taxon>
        <taxon>Emericellopsis</taxon>
    </lineage>
</organism>
<dbReference type="Proteomes" id="UP000887229">
    <property type="component" value="Unassembled WGS sequence"/>
</dbReference>
<name>A0A9P7ZUT6_9HYPO</name>
<dbReference type="EMBL" id="MU251243">
    <property type="protein sequence ID" value="KAG9258754.1"/>
    <property type="molecule type" value="Genomic_DNA"/>
</dbReference>
<proteinExistence type="predicted"/>
<dbReference type="RefSeq" id="XP_046122678.1">
    <property type="nucleotide sequence ID" value="XM_046266106.1"/>
</dbReference>